<keyword evidence="1" id="KW-0732">Signal</keyword>
<dbReference type="RefSeq" id="WP_256609907.1">
    <property type="nucleotide sequence ID" value="NZ_JANIBM010000004.1"/>
</dbReference>
<evidence type="ECO:0000256" key="1">
    <source>
        <dbReference type="SAM" id="SignalP"/>
    </source>
</evidence>
<evidence type="ECO:0000313" key="2">
    <source>
        <dbReference type="EMBL" id="MCQ8180543.1"/>
    </source>
</evidence>
<feature type="chain" id="PRO_5045759683" evidence="1">
    <location>
        <begin position="22"/>
        <end position="178"/>
    </location>
</feature>
<sequence>MSVIRGCFAVLLALAAAPAWAETRIAVLDFELKDLTLAPGIPAEIARTASIKPLLVKELATAGYRIAEIPTEARQAADSGVGYLFDHADAAAGLGKRFDADYIVVGRLHKPSFLFAYLMAHLVRVSDGRLVGDYITESKGPNVGLTGKAVESLTVKIDRDLDQRYSPPPPQKRVIGSQ</sequence>
<keyword evidence="3" id="KW-1185">Reference proteome</keyword>
<gene>
    <name evidence="2" type="ORF">NP603_05455</name>
</gene>
<name>A0ABT1UF97_9GAMM</name>
<proteinExistence type="predicted"/>
<comment type="caution">
    <text evidence="2">The sequence shown here is derived from an EMBL/GenBank/DDBJ whole genome shotgun (WGS) entry which is preliminary data.</text>
</comment>
<accession>A0ABT1UF97</accession>
<dbReference type="EMBL" id="JANIBM010000004">
    <property type="protein sequence ID" value="MCQ8180543.1"/>
    <property type="molecule type" value="Genomic_DNA"/>
</dbReference>
<evidence type="ECO:0000313" key="3">
    <source>
        <dbReference type="Proteomes" id="UP001524569"/>
    </source>
</evidence>
<dbReference type="Proteomes" id="UP001524569">
    <property type="component" value="Unassembled WGS sequence"/>
</dbReference>
<organism evidence="2 3">
    <name type="scientific">Methylomonas aurea</name>
    <dbReference type="NCBI Taxonomy" id="2952224"/>
    <lineage>
        <taxon>Bacteria</taxon>
        <taxon>Pseudomonadati</taxon>
        <taxon>Pseudomonadota</taxon>
        <taxon>Gammaproteobacteria</taxon>
        <taxon>Methylococcales</taxon>
        <taxon>Methylococcaceae</taxon>
        <taxon>Methylomonas</taxon>
    </lineage>
</organism>
<dbReference type="InterPro" id="IPR021698">
    <property type="entry name" value="DUF3280"/>
</dbReference>
<protein>
    <submittedName>
        <fullName evidence="2">DUF3280 domain-containing protein</fullName>
    </submittedName>
</protein>
<dbReference type="Pfam" id="PF11684">
    <property type="entry name" value="DUF3280"/>
    <property type="match status" value="1"/>
</dbReference>
<feature type="signal peptide" evidence="1">
    <location>
        <begin position="1"/>
        <end position="21"/>
    </location>
</feature>
<reference evidence="2 3" key="1">
    <citation type="submission" date="2022-07" db="EMBL/GenBank/DDBJ databases">
        <title>Methylomonas rivi sp. nov., Methylomonas rosea sp. nov., Methylomonas aureus sp. nov. and Methylomonas subterranea sp. nov., four novel methanotrophs isolated from a freshwater creek and the deep terrestrial subsurface.</title>
        <authorList>
            <person name="Abin C."/>
            <person name="Sankaranarayanan K."/>
            <person name="Garner C."/>
            <person name="Sindelar R."/>
            <person name="Kotary K."/>
            <person name="Garner R."/>
            <person name="Barclay S."/>
            <person name="Lawson P."/>
            <person name="Krumholz L."/>
        </authorList>
    </citation>
    <scope>NUCLEOTIDE SEQUENCE [LARGE SCALE GENOMIC DNA]</scope>
    <source>
        <strain evidence="2 3">SURF-1</strain>
    </source>
</reference>